<dbReference type="GO" id="GO:0097120">
    <property type="term" value="P:receptor localization to synapse"/>
    <property type="evidence" value="ECO:0007669"/>
    <property type="project" value="TreeGrafter"/>
</dbReference>
<dbReference type="CDD" id="cd00136">
    <property type="entry name" value="PDZ_canonical"/>
    <property type="match status" value="2"/>
</dbReference>
<name>A0A820T8N8_9BILA</name>
<gene>
    <name evidence="4" type="ORF">FME351_LOCUS5634</name>
    <name evidence="5" type="ORF">TSG867_LOCUS18092</name>
</gene>
<comment type="caution">
    <text evidence="5">The sequence shown here is derived from an EMBL/GenBank/DDBJ whole genome shotgun (WGS) entry which is preliminary data.</text>
</comment>
<protein>
    <recommendedName>
        <fullName evidence="3">PDZ domain-containing protein</fullName>
    </recommendedName>
</protein>
<dbReference type="SMART" id="SM00228">
    <property type="entry name" value="PDZ"/>
    <property type="match status" value="2"/>
</dbReference>
<dbReference type="AlphaFoldDB" id="A0A820T8N8"/>
<dbReference type="EMBL" id="CAJOBQ010001189">
    <property type="protein sequence ID" value="CAF4464396.1"/>
    <property type="molecule type" value="Genomic_DNA"/>
</dbReference>
<reference evidence="5" key="1">
    <citation type="submission" date="2021-02" db="EMBL/GenBank/DDBJ databases">
        <authorList>
            <person name="Nowell W R."/>
        </authorList>
    </citation>
    <scope>NUCLEOTIDE SEQUENCE</scope>
</reference>
<feature type="domain" description="PDZ" evidence="3">
    <location>
        <begin position="155"/>
        <end position="236"/>
    </location>
</feature>
<dbReference type="InterPro" id="IPR050614">
    <property type="entry name" value="Synaptic_Scaffolding_LAP-MAGUK"/>
</dbReference>
<dbReference type="Gene3D" id="2.30.42.10">
    <property type="match status" value="2"/>
</dbReference>
<accession>A0A820T8N8</accession>
<dbReference type="Pfam" id="PF00595">
    <property type="entry name" value="PDZ"/>
    <property type="match status" value="1"/>
</dbReference>
<feature type="domain" description="PDZ" evidence="3">
    <location>
        <begin position="56"/>
        <end position="134"/>
    </location>
</feature>
<dbReference type="GO" id="GO:0016323">
    <property type="term" value="C:basolateral plasma membrane"/>
    <property type="evidence" value="ECO:0007669"/>
    <property type="project" value="TreeGrafter"/>
</dbReference>
<dbReference type="GO" id="GO:0098609">
    <property type="term" value="P:cell-cell adhesion"/>
    <property type="evidence" value="ECO:0007669"/>
    <property type="project" value="TreeGrafter"/>
</dbReference>
<proteinExistence type="predicted"/>
<dbReference type="EMBL" id="CAJNYU010000496">
    <property type="protein sequence ID" value="CAF3363429.1"/>
    <property type="molecule type" value="Genomic_DNA"/>
</dbReference>
<dbReference type="PANTHER" id="PTHR23119">
    <property type="entry name" value="DISCS LARGE"/>
    <property type="match status" value="1"/>
</dbReference>
<dbReference type="InterPro" id="IPR036034">
    <property type="entry name" value="PDZ_sf"/>
</dbReference>
<dbReference type="PANTHER" id="PTHR23119:SF51">
    <property type="entry name" value="DISKS LARGE 1 TUMOR SUPPRESSOR PROTEIN"/>
    <property type="match status" value="1"/>
</dbReference>
<evidence type="ECO:0000256" key="1">
    <source>
        <dbReference type="ARBA" id="ARBA00004370"/>
    </source>
</evidence>
<evidence type="ECO:0000313" key="4">
    <source>
        <dbReference type="EMBL" id="CAF3363429.1"/>
    </source>
</evidence>
<comment type="subcellular location">
    <subcellularLocation>
        <location evidence="1">Membrane</location>
    </subcellularLocation>
</comment>
<dbReference type="SUPFAM" id="SSF50156">
    <property type="entry name" value="PDZ domain-like"/>
    <property type="match status" value="2"/>
</dbReference>
<evidence type="ECO:0000313" key="5">
    <source>
        <dbReference type="EMBL" id="CAF4464396.1"/>
    </source>
</evidence>
<sequence>MEQHIGAYLHVINRNQLSDGTQVLHVTELPPPYSLIDGEQQEHHHQSIDNDWKDEIIEIKPMQDNLNRYGFTISGGIDSEYGRAIVITQIDHCSKSSLDNGRTKLRFFDRILSINNINLTYATHDKAVQAFSSAHGKPLSLHIRRLNPVHIEYIDVVLPTDVLNQSLGINIIGGLDENDEDSGLFLTYIDPNGLLGSTIKRNQLRVGDRLLEIKTNYTSANLQWVTHAMGVKLIQRICQDHKRITLIVAHRNLT</sequence>
<dbReference type="GO" id="GO:0043113">
    <property type="term" value="P:receptor clustering"/>
    <property type="evidence" value="ECO:0007669"/>
    <property type="project" value="TreeGrafter"/>
</dbReference>
<evidence type="ECO:0000313" key="6">
    <source>
        <dbReference type="Proteomes" id="UP000663862"/>
    </source>
</evidence>
<dbReference type="PROSITE" id="PS50106">
    <property type="entry name" value="PDZ"/>
    <property type="match status" value="2"/>
</dbReference>
<evidence type="ECO:0000259" key="3">
    <source>
        <dbReference type="PROSITE" id="PS50106"/>
    </source>
</evidence>
<dbReference type="InterPro" id="IPR001478">
    <property type="entry name" value="PDZ"/>
</dbReference>
<dbReference type="GO" id="GO:0030054">
    <property type="term" value="C:cell junction"/>
    <property type="evidence" value="ECO:0007669"/>
    <property type="project" value="TreeGrafter"/>
</dbReference>
<evidence type="ECO:0000256" key="2">
    <source>
        <dbReference type="ARBA" id="ARBA00023136"/>
    </source>
</evidence>
<keyword evidence="2" id="KW-0472">Membrane</keyword>
<dbReference type="Proteomes" id="UP000663862">
    <property type="component" value="Unassembled WGS sequence"/>
</dbReference>
<dbReference type="GO" id="GO:0045197">
    <property type="term" value="P:establishment or maintenance of epithelial cell apical/basal polarity"/>
    <property type="evidence" value="ECO:0007669"/>
    <property type="project" value="TreeGrafter"/>
</dbReference>
<organism evidence="5 6">
    <name type="scientific">Rotaria socialis</name>
    <dbReference type="NCBI Taxonomy" id="392032"/>
    <lineage>
        <taxon>Eukaryota</taxon>
        <taxon>Metazoa</taxon>
        <taxon>Spiralia</taxon>
        <taxon>Gnathifera</taxon>
        <taxon>Rotifera</taxon>
        <taxon>Eurotatoria</taxon>
        <taxon>Bdelloidea</taxon>
        <taxon>Philodinida</taxon>
        <taxon>Philodinidae</taxon>
        <taxon>Rotaria</taxon>
    </lineage>
</organism>
<dbReference type="GO" id="GO:0019901">
    <property type="term" value="F:protein kinase binding"/>
    <property type="evidence" value="ECO:0007669"/>
    <property type="project" value="TreeGrafter"/>
</dbReference>
<dbReference type="Proteomes" id="UP000663869">
    <property type="component" value="Unassembled WGS sequence"/>
</dbReference>